<dbReference type="EMBL" id="CP045429">
    <property type="protein sequence ID" value="QPB84187.1"/>
    <property type="molecule type" value="Genomic_DNA"/>
</dbReference>
<dbReference type="RefSeq" id="WP_138538661.1">
    <property type="nucleotide sequence ID" value="NZ_CP045429.1"/>
</dbReference>
<organism evidence="1 2">
    <name type="scientific">Pseudoalteromonas rubra</name>
    <dbReference type="NCBI Taxonomy" id="43658"/>
    <lineage>
        <taxon>Bacteria</taxon>
        <taxon>Pseudomonadati</taxon>
        <taxon>Pseudomonadota</taxon>
        <taxon>Gammaproteobacteria</taxon>
        <taxon>Alteromonadales</taxon>
        <taxon>Pseudoalteromonadaceae</taxon>
        <taxon>Pseudoalteromonas</taxon>
    </lineage>
</organism>
<sequence>MRAQYALQKEEGKMMDWLKNILGSKEQTTPEFLIEMKGTTGFVTNVDSLFKSRVVKQQAELASKHVAKQQEQLSK</sequence>
<evidence type="ECO:0000313" key="2">
    <source>
        <dbReference type="Proteomes" id="UP000305729"/>
    </source>
</evidence>
<dbReference type="Proteomes" id="UP000305729">
    <property type="component" value="Chromosome 1"/>
</dbReference>
<dbReference type="AlphaFoldDB" id="A0A5S3UUY1"/>
<reference evidence="1 2" key="1">
    <citation type="submission" date="2019-10" db="EMBL/GenBank/DDBJ databases">
        <title>Pseudoalteromonas rubra S4059.</title>
        <authorList>
            <person name="Paulsen S."/>
            <person name="Wang X."/>
        </authorList>
    </citation>
    <scope>NUCLEOTIDE SEQUENCE [LARGE SCALE GENOMIC DNA]</scope>
    <source>
        <strain evidence="1 2">S4059</strain>
    </source>
</reference>
<proteinExistence type="predicted"/>
<protein>
    <submittedName>
        <fullName evidence="1">Uncharacterized protein</fullName>
    </submittedName>
</protein>
<name>A0A5S3UUY1_9GAMM</name>
<evidence type="ECO:0000313" key="1">
    <source>
        <dbReference type="EMBL" id="QPB84187.1"/>
    </source>
</evidence>
<accession>A0A5S3UUY1</accession>
<gene>
    <name evidence="1" type="ORF">CWC22_014785</name>
</gene>